<evidence type="ECO:0000259" key="1">
    <source>
        <dbReference type="Pfam" id="PF08818"/>
    </source>
</evidence>
<accession>A0A926NPL4</accession>
<dbReference type="InterPro" id="IPR014922">
    <property type="entry name" value="YdhG-like"/>
</dbReference>
<dbReference type="Proteomes" id="UP000619078">
    <property type="component" value="Unassembled WGS sequence"/>
</dbReference>
<name>A0A926NPL4_9SPHI</name>
<dbReference type="RefSeq" id="WP_191163646.1">
    <property type="nucleotide sequence ID" value="NZ_JACWMX010000004.1"/>
</dbReference>
<evidence type="ECO:0000313" key="2">
    <source>
        <dbReference type="EMBL" id="MBD1393586.1"/>
    </source>
</evidence>
<reference evidence="2" key="1">
    <citation type="submission" date="2020-09" db="EMBL/GenBank/DDBJ databases">
        <title>Novel species of Mucilaginibacter isolated from a glacier on the Tibetan Plateau.</title>
        <authorList>
            <person name="Liu Q."/>
            <person name="Xin Y.-H."/>
        </authorList>
    </citation>
    <scope>NUCLEOTIDE SEQUENCE</scope>
    <source>
        <strain evidence="2">ZB1P21</strain>
    </source>
</reference>
<dbReference type="Pfam" id="PF08818">
    <property type="entry name" value="DUF1801"/>
    <property type="match status" value="1"/>
</dbReference>
<feature type="domain" description="YdhG-like" evidence="1">
    <location>
        <begin position="21"/>
        <end position="108"/>
    </location>
</feature>
<proteinExistence type="predicted"/>
<gene>
    <name evidence="2" type="ORF">IDJ76_10800</name>
</gene>
<protein>
    <submittedName>
        <fullName evidence="2">DUF1801 domain-containing protein</fullName>
    </submittedName>
</protein>
<comment type="caution">
    <text evidence="2">The sequence shown here is derived from an EMBL/GenBank/DDBJ whole genome shotgun (WGS) entry which is preliminary data.</text>
</comment>
<organism evidence="2 3">
    <name type="scientific">Mucilaginibacter glaciei</name>
    <dbReference type="NCBI Taxonomy" id="2772109"/>
    <lineage>
        <taxon>Bacteria</taxon>
        <taxon>Pseudomonadati</taxon>
        <taxon>Bacteroidota</taxon>
        <taxon>Sphingobacteriia</taxon>
        <taxon>Sphingobacteriales</taxon>
        <taxon>Sphingobacteriaceae</taxon>
        <taxon>Mucilaginibacter</taxon>
    </lineage>
</organism>
<dbReference type="Gene3D" id="3.90.1150.200">
    <property type="match status" value="1"/>
</dbReference>
<dbReference type="AlphaFoldDB" id="A0A926NPL4"/>
<dbReference type="SUPFAM" id="SSF159888">
    <property type="entry name" value="YdhG-like"/>
    <property type="match status" value="1"/>
</dbReference>
<sequence>MNNAADIDAYIAAFTATTQLALQQVREAVKHAAPDAQEVISYGMPAFKMNKVLVYFAGYERHIGFYPGAVAIAAFKNDIARYKSAKGSLQFSLSEQMPLELVKRITAFRLAEDARKKK</sequence>
<evidence type="ECO:0000313" key="3">
    <source>
        <dbReference type="Proteomes" id="UP000619078"/>
    </source>
</evidence>
<keyword evidence="3" id="KW-1185">Reference proteome</keyword>
<dbReference type="EMBL" id="JACWMX010000004">
    <property type="protein sequence ID" value="MBD1393586.1"/>
    <property type="molecule type" value="Genomic_DNA"/>
</dbReference>